<proteinExistence type="predicted"/>
<keyword evidence="2" id="KW-1185">Reference proteome</keyword>
<dbReference type="Proteomes" id="UP000509405">
    <property type="component" value="Segment"/>
</dbReference>
<organism evidence="1 2">
    <name type="scientific">Bacillus phage Novomoskovsk</name>
    <dbReference type="NCBI Taxonomy" id="2736258"/>
    <lineage>
        <taxon>Viruses</taxon>
        <taxon>Duplodnaviria</taxon>
        <taxon>Heunggongvirae</taxon>
        <taxon>Uroviricota</taxon>
        <taxon>Caudoviricetes</taxon>
        <taxon>Ehrlichviridae</taxon>
        <taxon>Andromedavirus</taxon>
        <taxon>Andromedavirus novomoskovsk</taxon>
    </lineage>
</organism>
<accession>A0A6M9Z5J5</accession>
<reference evidence="1 2" key="1">
    <citation type="submission" date="2020-05" db="EMBL/GenBank/DDBJ databases">
        <authorList>
            <person name="Piligrimova E."/>
            <person name="Kazantseva O."/>
            <person name="Skorynina A."/>
            <person name="Shadrin A."/>
        </authorList>
    </citation>
    <scope>NUCLEOTIDE SEQUENCE [LARGE SCALE GENOMIC DNA]</scope>
</reference>
<protein>
    <submittedName>
        <fullName evidence="1">Uncharacterized protein</fullName>
    </submittedName>
</protein>
<gene>
    <name evidence="1" type="ORF">Novomoskovsk_72</name>
</gene>
<dbReference type="EMBL" id="MT422786">
    <property type="protein sequence ID" value="QKN88260.1"/>
    <property type="molecule type" value="Genomic_DNA"/>
</dbReference>
<sequence length="163" mass="19103">MALEVTSKQARAFRAFMASVEELPLQKKITEAVNKHGSFEGDLEYLNDLTIDDIITLVVTGDFRIVYTELEKHEYMLSALYLGEEAINELYAAYIIGLKNSNKFFGGTYDHPILDDKYIFVDNRQRPYSFPNQFEEEGKEYEYIHRFPNQMDDFEEFLIKRGL</sequence>
<evidence type="ECO:0000313" key="1">
    <source>
        <dbReference type="EMBL" id="QKN88260.1"/>
    </source>
</evidence>
<evidence type="ECO:0000313" key="2">
    <source>
        <dbReference type="Proteomes" id="UP000509405"/>
    </source>
</evidence>
<name>A0A6M9Z5J5_9CAUD</name>